<dbReference type="Gene3D" id="2.10.230.10">
    <property type="entry name" value="Heat shock protein DnaJ, cysteine-rich domain"/>
    <property type="match status" value="1"/>
</dbReference>
<dbReference type="GO" id="GO:0008270">
    <property type="term" value="F:zinc ion binding"/>
    <property type="evidence" value="ECO:0007669"/>
    <property type="project" value="UniProtKB-KW"/>
</dbReference>
<evidence type="ECO:0000256" key="4">
    <source>
        <dbReference type="ARBA" id="ARBA00022833"/>
    </source>
</evidence>
<dbReference type="PROSITE" id="PS00636">
    <property type="entry name" value="DNAJ_1"/>
    <property type="match status" value="1"/>
</dbReference>
<dbReference type="InterPro" id="IPR008971">
    <property type="entry name" value="HSP40/DnaJ_pept-bd"/>
</dbReference>
<dbReference type="InterPro" id="IPR012724">
    <property type="entry name" value="DnaJ"/>
</dbReference>
<dbReference type="Pfam" id="PF00226">
    <property type="entry name" value="DnaJ"/>
    <property type="match status" value="1"/>
</dbReference>
<dbReference type="GO" id="GO:0009408">
    <property type="term" value="P:response to heat"/>
    <property type="evidence" value="ECO:0007669"/>
    <property type="project" value="InterPro"/>
</dbReference>
<dbReference type="FunFam" id="2.10.230.10:FF:000001">
    <property type="entry name" value="DnaJ subfamily A member 2"/>
    <property type="match status" value="1"/>
</dbReference>
<dbReference type="CDD" id="cd06257">
    <property type="entry name" value="DnaJ"/>
    <property type="match status" value="1"/>
</dbReference>
<keyword evidence="2" id="KW-0677">Repeat</keyword>
<evidence type="ECO:0000313" key="9">
    <source>
        <dbReference type="EMBL" id="OBZ87052.1"/>
    </source>
</evidence>
<feature type="compositionally biased region" description="Gly residues" evidence="6">
    <location>
        <begin position="411"/>
        <end position="420"/>
    </location>
</feature>
<evidence type="ECO:0000256" key="1">
    <source>
        <dbReference type="ARBA" id="ARBA00022723"/>
    </source>
</evidence>
<dbReference type="Gene3D" id="2.60.260.20">
    <property type="entry name" value="Urease metallochaperone UreE, N-terminal domain"/>
    <property type="match status" value="2"/>
</dbReference>
<organism evidence="9 10">
    <name type="scientific">Choanephora cucurbitarum</name>
    <dbReference type="NCBI Taxonomy" id="101091"/>
    <lineage>
        <taxon>Eukaryota</taxon>
        <taxon>Fungi</taxon>
        <taxon>Fungi incertae sedis</taxon>
        <taxon>Mucoromycota</taxon>
        <taxon>Mucoromycotina</taxon>
        <taxon>Mucoromycetes</taxon>
        <taxon>Mucorales</taxon>
        <taxon>Mucorineae</taxon>
        <taxon>Choanephoraceae</taxon>
        <taxon>Choanephoroideae</taxon>
        <taxon>Choanephora</taxon>
    </lineage>
</organism>
<feature type="zinc finger region" description="CR-type" evidence="5">
    <location>
        <begin position="141"/>
        <end position="223"/>
    </location>
</feature>
<dbReference type="OrthoDB" id="550424at2759"/>
<dbReference type="InterPro" id="IPR001305">
    <property type="entry name" value="HSP_DnaJ_Cys-rich_dom"/>
</dbReference>
<evidence type="ECO:0000256" key="5">
    <source>
        <dbReference type="PROSITE-ProRule" id="PRU00546"/>
    </source>
</evidence>
<keyword evidence="3 5" id="KW-0863">Zinc-finger</keyword>
<dbReference type="PROSITE" id="PS51188">
    <property type="entry name" value="ZF_CR"/>
    <property type="match status" value="1"/>
</dbReference>
<dbReference type="Pfam" id="PF01556">
    <property type="entry name" value="DnaJ_C"/>
    <property type="match status" value="1"/>
</dbReference>
<dbReference type="InterPro" id="IPR036410">
    <property type="entry name" value="HSP_DnaJ_Cys-rich_dom_sf"/>
</dbReference>
<keyword evidence="10" id="KW-1185">Reference proteome</keyword>
<accession>A0A1C7ND46</accession>
<dbReference type="SUPFAM" id="SSF46565">
    <property type="entry name" value="Chaperone J-domain"/>
    <property type="match status" value="1"/>
</dbReference>
<evidence type="ECO:0000256" key="2">
    <source>
        <dbReference type="ARBA" id="ARBA00022737"/>
    </source>
</evidence>
<keyword evidence="1 5" id="KW-0479">Metal-binding</keyword>
<reference evidence="9 10" key="1">
    <citation type="submission" date="2016-03" db="EMBL/GenBank/DDBJ databases">
        <title>Choanephora cucurbitarum.</title>
        <authorList>
            <person name="Min B."/>
            <person name="Park H."/>
            <person name="Park J.-H."/>
            <person name="Shin H.-D."/>
            <person name="Choi I.-G."/>
        </authorList>
    </citation>
    <scope>NUCLEOTIDE SEQUENCE [LARGE SCALE GENOMIC DNA]</scope>
    <source>
        <strain evidence="9 10">KUS-F28377</strain>
    </source>
</reference>
<sequence length="420" mass="46026">MAIETRYYDILEVSVDASDNEIKKAYRKLAMKYHPDKNPDEGERFKEISHAYEILSDPDARASYDQFGEDGPGGAGGGGFGGMSADDLFANLFGGGGGGGFDFGGGGDFYYGSGGGMPRRPRKGENMKYPLNVTLEDLYLGKRTKLASSKNVICSNCDGKGGKTGATRKCNACKGRGFQVAMRQVGMGMIQQMQVPCQECDHTGEIAKDRCKKCKGKKVTEEKKILEVFIEKGMEDGQRIYMKGEGDQEPGIEPGDVILVLNQKEHAIFTRKGQDLLCKVKISLTEALCGFDKVVVTHLDGRGIHVKHPAGKVIRPGMVKRIPHEGMPTYKRPDNRGDLFIQFDVEFPSDDFATAQQLTQLESILPKRAPVKIQQEIVDECSLMDASLDTFGANQQSRNAYDEDESDEEQGGGGVRCAQQ</sequence>
<dbReference type="PRINTS" id="PR00625">
    <property type="entry name" value="JDOMAIN"/>
</dbReference>
<dbReference type="Proteomes" id="UP000093000">
    <property type="component" value="Unassembled WGS sequence"/>
</dbReference>
<proteinExistence type="inferred from homology"/>
<dbReference type="InParanoid" id="A0A1C7ND46"/>
<dbReference type="PANTHER" id="PTHR43888">
    <property type="entry name" value="DNAJ-LIKE-2, ISOFORM A-RELATED"/>
    <property type="match status" value="1"/>
</dbReference>
<evidence type="ECO:0000256" key="3">
    <source>
        <dbReference type="ARBA" id="ARBA00022771"/>
    </source>
</evidence>
<dbReference type="PROSITE" id="PS50076">
    <property type="entry name" value="DNAJ_2"/>
    <property type="match status" value="1"/>
</dbReference>
<gene>
    <name evidence="9" type="primary">DNAJA2</name>
    <name evidence="9" type="ORF">A0J61_04889</name>
</gene>
<name>A0A1C7ND46_9FUNG</name>
<dbReference type="GO" id="GO:0006457">
    <property type="term" value="P:protein folding"/>
    <property type="evidence" value="ECO:0007669"/>
    <property type="project" value="InterPro"/>
</dbReference>
<dbReference type="EMBL" id="LUGH01000250">
    <property type="protein sequence ID" value="OBZ87052.1"/>
    <property type="molecule type" value="Genomic_DNA"/>
</dbReference>
<dbReference type="InterPro" id="IPR002939">
    <property type="entry name" value="DnaJ_C"/>
</dbReference>
<dbReference type="Pfam" id="PF00684">
    <property type="entry name" value="DnaJ_CXXCXGXG"/>
    <property type="match status" value="1"/>
</dbReference>
<dbReference type="InterPro" id="IPR036869">
    <property type="entry name" value="J_dom_sf"/>
</dbReference>
<evidence type="ECO:0000313" key="10">
    <source>
        <dbReference type="Proteomes" id="UP000093000"/>
    </source>
</evidence>
<feature type="domain" description="CR-type" evidence="8">
    <location>
        <begin position="141"/>
        <end position="223"/>
    </location>
</feature>
<dbReference type="SMART" id="SM00271">
    <property type="entry name" value="DnaJ"/>
    <property type="match status" value="1"/>
</dbReference>
<dbReference type="Gene3D" id="1.10.287.110">
    <property type="entry name" value="DnaJ domain"/>
    <property type="match status" value="1"/>
</dbReference>
<dbReference type="SUPFAM" id="SSF57938">
    <property type="entry name" value="DnaJ/Hsp40 cysteine-rich domain"/>
    <property type="match status" value="1"/>
</dbReference>
<keyword evidence="4 5" id="KW-0862">Zinc</keyword>
<dbReference type="GO" id="GO:0030544">
    <property type="term" value="F:Hsp70 protein binding"/>
    <property type="evidence" value="ECO:0007669"/>
    <property type="project" value="InterPro"/>
</dbReference>
<dbReference type="GO" id="GO:0051082">
    <property type="term" value="F:unfolded protein binding"/>
    <property type="evidence" value="ECO:0007669"/>
    <property type="project" value="InterPro"/>
</dbReference>
<dbReference type="HAMAP" id="MF_01152">
    <property type="entry name" value="DnaJ"/>
    <property type="match status" value="1"/>
</dbReference>
<dbReference type="FunFam" id="1.10.287.110:FF:000041">
    <property type="entry name" value="Chaperone protein DNAj, putative"/>
    <property type="match status" value="1"/>
</dbReference>
<feature type="region of interest" description="Disordered" evidence="6">
    <location>
        <begin position="394"/>
        <end position="420"/>
    </location>
</feature>
<dbReference type="SUPFAM" id="SSF49493">
    <property type="entry name" value="HSP40/DnaJ peptide-binding domain"/>
    <property type="match status" value="2"/>
</dbReference>
<comment type="caution">
    <text evidence="9">The sequence shown here is derived from an EMBL/GenBank/DDBJ whole genome shotgun (WGS) entry which is preliminary data.</text>
</comment>
<dbReference type="AlphaFoldDB" id="A0A1C7ND46"/>
<evidence type="ECO:0000259" key="7">
    <source>
        <dbReference type="PROSITE" id="PS50076"/>
    </source>
</evidence>
<dbReference type="CDD" id="cd10747">
    <property type="entry name" value="DnaJ_C"/>
    <property type="match status" value="1"/>
</dbReference>
<dbReference type="STRING" id="101091.A0A1C7ND46"/>
<evidence type="ECO:0000256" key="6">
    <source>
        <dbReference type="SAM" id="MobiDB-lite"/>
    </source>
</evidence>
<feature type="domain" description="J" evidence="7">
    <location>
        <begin position="6"/>
        <end position="68"/>
    </location>
</feature>
<dbReference type="InterPro" id="IPR018253">
    <property type="entry name" value="DnaJ_domain_CS"/>
</dbReference>
<evidence type="ECO:0000259" key="8">
    <source>
        <dbReference type="PROSITE" id="PS51188"/>
    </source>
</evidence>
<protein>
    <submittedName>
        <fullName evidence="9">DnaJ subfamily A member 2</fullName>
    </submittedName>
</protein>
<dbReference type="InterPro" id="IPR044713">
    <property type="entry name" value="DNJA1/2-like"/>
</dbReference>
<dbReference type="InterPro" id="IPR001623">
    <property type="entry name" value="DnaJ_domain"/>
</dbReference>
<dbReference type="GO" id="GO:0005524">
    <property type="term" value="F:ATP binding"/>
    <property type="evidence" value="ECO:0007669"/>
    <property type="project" value="InterPro"/>
</dbReference>
<dbReference type="CDD" id="cd10719">
    <property type="entry name" value="DnaJ_zf"/>
    <property type="match status" value="1"/>
</dbReference>
<dbReference type="FunFam" id="2.60.260.20:FF:000003">
    <property type="entry name" value="DnaJ subfamily A member 2"/>
    <property type="match status" value="1"/>
</dbReference>